<sequence>MNRFFRWGWLPLLLLLAACSSYEAPESGIDCGRQFINATYQGNFKRAKQLLVPGDANAQLLSTRFEQPFRSLDGFGKERLSQSSIVILSIKTISENEVQVAYQNAYDNQPKTLQCVQQDGQWLVNLSFSFP</sequence>
<proteinExistence type="predicted"/>
<evidence type="ECO:0000313" key="2">
    <source>
        <dbReference type="EMBL" id="QGW27809.1"/>
    </source>
</evidence>
<organism evidence="2 3">
    <name type="scientific">Phnomibacter ginsenosidimutans</name>
    <dbReference type="NCBI Taxonomy" id="2676868"/>
    <lineage>
        <taxon>Bacteria</taxon>
        <taxon>Pseudomonadati</taxon>
        <taxon>Bacteroidota</taxon>
        <taxon>Chitinophagia</taxon>
        <taxon>Chitinophagales</taxon>
        <taxon>Chitinophagaceae</taxon>
        <taxon>Phnomibacter</taxon>
    </lineage>
</organism>
<dbReference type="Proteomes" id="UP000426027">
    <property type="component" value="Chromosome"/>
</dbReference>
<name>A0A6I6GRS7_9BACT</name>
<evidence type="ECO:0000313" key="3">
    <source>
        <dbReference type="Proteomes" id="UP000426027"/>
    </source>
</evidence>
<feature type="signal peptide" evidence="1">
    <location>
        <begin position="1"/>
        <end position="23"/>
    </location>
</feature>
<dbReference type="AlphaFoldDB" id="A0A6I6GRS7"/>
<gene>
    <name evidence="2" type="ORF">GLV81_06605</name>
</gene>
<reference evidence="2 3" key="1">
    <citation type="submission" date="2019-11" db="EMBL/GenBank/DDBJ databases">
        <authorList>
            <person name="Im W.T."/>
        </authorList>
    </citation>
    <scope>NUCLEOTIDE SEQUENCE [LARGE SCALE GENOMIC DNA]</scope>
    <source>
        <strain evidence="2 3">SB-02</strain>
    </source>
</reference>
<dbReference type="RefSeq" id="WP_157477923.1">
    <property type="nucleotide sequence ID" value="NZ_CP046566.1"/>
</dbReference>
<protein>
    <recommendedName>
        <fullName evidence="4">DUF4878 domain-containing protein</fullName>
    </recommendedName>
</protein>
<keyword evidence="3" id="KW-1185">Reference proteome</keyword>
<evidence type="ECO:0000256" key="1">
    <source>
        <dbReference type="SAM" id="SignalP"/>
    </source>
</evidence>
<evidence type="ECO:0008006" key="4">
    <source>
        <dbReference type="Google" id="ProtNLM"/>
    </source>
</evidence>
<accession>A0A6I6GRS7</accession>
<dbReference type="PROSITE" id="PS51257">
    <property type="entry name" value="PROKAR_LIPOPROTEIN"/>
    <property type="match status" value="1"/>
</dbReference>
<feature type="chain" id="PRO_5026057231" description="DUF4878 domain-containing protein" evidence="1">
    <location>
        <begin position="24"/>
        <end position="131"/>
    </location>
</feature>
<dbReference type="EMBL" id="CP046566">
    <property type="protein sequence ID" value="QGW27809.1"/>
    <property type="molecule type" value="Genomic_DNA"/>
</dbReference>
<keyword evidence="1" id="KW-0732">Signal</keyword>
<dbReference type="KEGG" id="fls:GLV81_06605"/>